<dbReference type="Proteomes" id="UP000607197">
    <property type="component" value="Unassembled WGS sequence"/>
</dbReference>
<evidence type="ECO:0000313" key="10">
    <source>
        <dbReference type="Proteomes" id="UP000607197"/>
    </source>
</evidence>
<dbReference type="InterPro" id="IPR011701">
    <property type="entry name" value="MFS"/>
</dbReference>
<dbReference type="FunFam" id="1.20.1720.10:FF:000004">
    <property type="entry name" value="EmrB/QacA family drug resistance transporter"/>
    <property type="match status" value="1"/>
</dbReference>
<dbReference type="PROSITE" id="PS50850">
    <property type="entry name" value="MFS"/>
    <property type="match status" value="1"/>
</dbReference>
<proteinExistence type="predicted"/>
<reference evidence="9" key="1">
    <citation type="journal article" date="2014" name="Int. J. Syst. Evol. Microbiol.">
        <title>Complete genome sequence of Corynebacterium casei LMG S-19264T (=DSM 44701T), isolated from a smear-ripened cheese.</title>
        <authorList>
            <consortium name="US DOE Joint Genome Institute (JGI-PGF)"/>
            <person name="Walter F."/>
            <person name="Albersmeier A."/>
            <person name="Kalinowski J."/>
            <person name="Ruckert C."/>
        </authorList>
    </citation>
    <scope>NUCLEOTIDE SEQUENCE</scope>
    <source>
        <strain evidence="9">JCM 19596</strain>
    </source>
</reference>
<feature type="transmembrane region" description="Helical" evidence="7">
    <location>
        <begin position="365"/>
        <end position="385"/>
    </location>
</feature>
<feature type="transmembrane region" description="Helical" evidence="7">
    <location>
        <begin position="336"/>
        <end position="353"/>
    </location>
</feature>
<feature type="domain" description="Major facilitator superfamily (MFS) profile" evidence="8">
    <location>
        <begin position="17"/>
        <end position="492"/>
    </location>
</feature>
<keyword evidence="3" id="KW-1003">Cell membrane</keyword>
<feature type="transmembrane region" description="Helical" evidence="7">
    <location>
        <begin position="82"/>
        <end position="101"/>
    </location>
</feature>
<dbReference type="PANTHER" id="PTHR23501:SF197">
    <property type="entry name" value="COMD"/>
    <property type="match status" value="1"/>
</dbReference>
<sequence length="514" mass="53984">MPEAAGGSLDGRLKYVAFAGLGLSMLLGAVDQTIVATALPSIATDLGSLDQVFWVVTAYLITSTAVTPLYGKISDVYGRRRLTQIAIVVFLVGSVLSGVSGSMLQLAVFRGLQGVGAGGLMAMAMAGIGDIFTARERGKYMSYLQLVNGTAIMAGPLFGGFLTDHFTWRWIFYVNLPLSLLALALVQVALDVPVPSENHRIDYEGAGLLVVAVSALVAVASWGGSRYAWTSLPTLGLAAVTVLSTVLFLVQERRTEEPMVSLGLFRNRSVLLITVLSVLLGGVMLGVINYVPVFMKTVLEESGVNTGALLIPFTLGSIGSAVLAGQLMSRLGRYKTLTVAGLLTTMVGCYLLSTMGADVSLLQTAVYMFITGTIGMTGPTLATAIQNAVSGNDIGEVSSLYSFARNLGEALGVSAFGIVFNRHLTAELSDVLPTGVDPSTVSESPQVIQQLSPQLQQQVISALVNAFHDVFLFGVALLGVALVASLALPNLDLKEESGAEQRAAVHDTPVESED</sequence>
<keyword evidence="5 7" id="KW-1133">Transmembrane helix</keyword>
<feature type="transmembrane region" description="Helical" evidence="7">
    <location>
        <begin position="107"/>
        <end position="128"/>
    </location>
</feature>
<feature type="transmembrane region" description="Helical" evidence="7">
    <location>
        <begin position="140"/>
        <end position="158"/>
    </location>
</feature>
<evidence type="ECO:0000256" key="5">
    <source>
        <dbReference type="ARBA" id="ARBA00022989"/>
    </source>
</evidence>
<feature type="transmembrane region" description="Helical" evidence="7">
    <location>
        <begin position="270"/>
        <end position="291"/>
    </location>
</feature>
<keyword evidence="6 7" id="KW-0472">Membrane</keyword>
<evidence type="ECO:0000256" key="3">
    <source>
        <dbReference type="ARBA" id="ARBA00022475"/>
    </source>
</evidence>
<feature type="transmembrane region" description="Helical" evidence="7">
    <location>
        <begin position="228"/>
        <end position="250"/>
    </location>
</feature>
<evidence type="ECO:0000256" key="7">
    <source>
        <dbReference type="SAM" id="Phobius"/>
    </source>
</evidence>
<comment type="caution">
    <text evidence="9">The sequence shown here is derived from an EMBL/GenBank/DDBJ whole genome shotgun (WGS) entry which is preliminary data.</text>
</comment>
<dbReference type="CDD" id="cd17502">
    <property type="entry name" value="MFS_Azr1_MDR_like"/>
    <property type="match status" value="1"/>
</dbReference>
<dbReference type="PRINTS" id="PR01036">
    <property type="entry name" value="TCRTETB"/>
</dbReference>
<keyword evidence="4 7" id="KW-0812">Transmembrane</keyword>
<protein>
    <recommendedName>
        <fullName evidence="8">Major facilitator superfamily (MFS) profile domain-containing protein</fullName>
    </recommendedName>
</protein>
<dbReference type="AlphaFoldDB" id="A0A830F6G1"/>
<evidence type="ECO:0000259" key="8">
    <source>
        <dbReference type="PROSITE" id="PS50850"/>
    </source>
</evidence>
<accession>A0A830F6G1</accession>
<keyword evidence="2" id="KW-0813">Transport</keyword>
<gene>
    <name evidence="9" type="ORF">GCM10009039_27090</name>
</gene>
<feature type="transmembrane region" description="Helical" evidence="7">
    <location>
        <begin position="303"/>
        <end position="324"/>
    </location>
</feature>
<feature type="transmembrane region" description="Helical" evidence="7">
    <location>
        <begin position="51"/>
        <end position="70"/>
    </location>
</feature>
<comment type="subcellular location">
    <subcellularLocation>
        <location evidence="1">Cell membrane</location>
        <topology evidence="1">Multi-pass membrane protein</topology>
    </subcellularLocation>
</comment>
<feature type="transmembrane region" description="Helical" evidence="7">
    <location>
        <begin position="470"/>
        <end position="488"/>
    </location>
</feature>
<evidence type="ECO:0000256" key="1">
    <source>
        <dbReference type="ARBA" id="ARBA00004651"/>
    </source>
</evidence>
<dbReference type="Gene3D" id="1.20.1720.10">
    <property type="entry name" value="Multidrug resistance protein D"/>
    <property type="match status" value="1"/>
</dbReference>
<feature type="transmembrane region" description="Helical" evidence="7">
    <location>
        <begin position="202"/>
        <end position="222"/>
    </location>
</feature>
<reference evidence="9" key="2">
    <citation type="submission" date="2020-09" db="EMBL/GenBank/DDBJ databases">
        <authorList>
            <person name="Sun Q."/>
            <person name="Ohkuma M."/>
        </authorList>
    </citation>
    <scope>NUCLEOTIDE SEQUENCE</scope>
    <source>
        <strain evidence="9">JCM 19596</strain>
    </source>
</reference>
<organism evidence="9 10">
    <name type="scientific">Halocalculus aciditolerans</name>
    <dbReference type="NCBI Taxonomy" id="1383812"/>
    <lineage>
        <taxon>Archaea</taxon>
        <taxon>Methanobacteriati</taxon>
        <taxon>Methanobacteriota</taxon>
        <taxon>Stenosarchaea group</taxon>
        <taxon>Halobacteria</taxon>
        <taxon>Halobacteriales</taxon>
        <taxon>Halobacteriaceae</taxon>
        <taxon>Halocalculus</taxon>
    </lineage>
</organism>
<dbReference type="InterPro" id="IPR020846">
    <property type="entry name" value="MFS_dom"/>
</dbReference>
<dbReference type="Gene3D" id="1.20.1250.20">
    <property type="entry name" value="MFS general substrate transporter like domains"/>
    <property type="match status" value="1"/>
</dbReference>
<dbReference type="EMBL" id="BMPG01000003">
    <property type="protein sequence ID" value="GGL67698.1"/>
    <property type="molecule type" value="Genomic_DNA"/>
</dbReference>
<evidence type="ECO:0000256" key="4">
    <source>
        <dbReference type="ARBA" id="ARBA00022692"/>
    </source>
</evidence>
<feature type="transmembrane region" description="Helical" evidence="7">
    <location>
        <begin position="15"/>
        <end position="39"/>
    </location>
</feature>
<feature type="transmembrane region" description="Helical" evidence="7">
    <location>
        <begin position="170"/>
        <end position="190"/>
    </location>
</feature>
<dbReference type="InterPro" id="IPR036259">
    <property type="entry name" value="MFS_trans_sf"/>
</dbReference>
<evidence type="ECO:0000256" key="2">
    <source>
        <dbReference type="ARBA" id="ARBA00022448"/>
    </source>
</evidence>
<name>A0A830F6G1_9EURY</name>
<dbReference type="GO" id="GO:0022857">
    <property type="term" value="F:transmembrane transporter activity"/>
    <property type="evidence" value="ECO:0007669"/>
    <property type="project" value="InterPro"/>
</dbReference>
<evidence type="ECO:0000313" key="9">
    <source>
        <dbReference type="EMBL" id="GGL67698.1"/>
    </source>
</evidence>
<dbReference type="PANTHER" id="PTHR23501">
    <property type="entry name" value="MAJOR FACILITATOR SUPERFAMILY"/>
    <property type="match status" value="1"/>
</dbReference>
<keyword evidence="10" id="KW-1185">Reference proteome</keyword>
<dbReference type="SUPFAM" id="SSF103473">
    <property type="entry name" value="MFS general substrate transporter"/>
    <property type="match status" value="1"/>
</dbReference>
<dbReference type="GO" id="GO:0005886">
    <property type="term" value="C:plasma membrane"/>
    <property type="evidence" value="ECO:0007669"/>
    <property type="project" value="UniProtKB-SubCell"/>
</dbReference>
<evidence type="ECO:0000256" key="6">
    <source>
        <dbReference type="ARBA" id="ARBA00023136"/>
    </source>
</evidence>
<dbReference type="Pfam" id="PF07690">
    <property type="entry name" value="MFS_1"/>
    <property type="match status" value="1"/>
</dbReference>